<protein>
    <submittedName>
        <fullName evidence="3">Uncharacterized protein</fullName>
    </submittedName>
</protein>
<feature type="compositionally biased region" description="Basic and acidic residues" evidence="1">
    <location>
        <begin position="281"/>
        <end position="297"/>
    </location>
</feature>
<dbReference type="EMBL" id="JBEDNZ010000014">
    <property type="protein sequence ID" value="KAL0830086.1"/>
    <property type="molecule type" value="Genomic_DNA"/>
</dbReference>
<accession>A0ABD0SWE9</accession>
<feature type="chain" id="PRO_5044788234" evidence="2">
    <location>
        <begin position="20"/>
        <end position="724"/>
    </location>
</feature>
<dbReference type="InterPro" id="IPR031959">
    <property type="entry name" value="DUF4779"/>
</dbReference>
<evidence type="ECO:0000313" key="4">
    <source>
        <dbReference type="Proteomes" id="UP001549921"/>
    </source>
</evidence>
<comment type="caution">
    <text evidence="3">The sequence shown here is derived from an EMBL/GenBank/DDBJ whole genome shotgun (WGS) entry which is preliminary data.</text>
</comment>
<feature type="compositionally biased region" description="Basic and acidic residues" evidence="1">
    <location>
        <begin position="589"/>
        <end position="605"/>
    </location>
</feature>
<feature type="compositionally biased region" description="Basic residues" evidence="1">
    <location>
        <begin position="375"/>
        <end position="385"/>
    </location>
</feature>
<feature type="compositionally biased region" description="Acidic residues" evidence="1">
    <location>
        <begin position="183"/>
        <end position="193"/>
    </location>
</feature>
<proteinExistence type="predicted"/>
<dbReference type="AlphaFoldDB" id="A0ABD0SWE9"/>
<dbReference type="Proteomes" id="UP001549921">
    <property type="component" value="Unassembled WGS sequence"/>
</dbReference>
<feature type="compositionally biased region" description="Basic and acidic residues" evidence="1">
    <location>
        <begin position="194"/>
        <end position="211"/>
    </location>
</feature>
<feature type="signal peptide" evidence="2">
    <location>
        <begin position="1"/>
        <end position="19"/>
    </location>
</feature>
<evidence type="ECO:0000256" key="1">
    <source>
        <dbReference type="SAM" id="MobiDB-lite"/>
    </source>
</evidence>
<feature type="compositionally biased region" description="Basic residues" evidence="1">
    <location>
        <begin position="423"/>
        <end position="434"/>
    </location>
</feature>
<feature type="compositionally biased region" description="Basic and acidic residues" evidence="1">
    <location>
        <begin position="313"/>
        <end position="322"/>
    </location>
</feature>
<name>A0ABD0SWE9_LOXSC</name>
<evidence type="ECO:0000256" key="2">
    <source>
        <dbReference type="SAM" id="SignalP"/>
    </source>
</evidence>
<gene>
    <name evidence="3" type="ORF">ABMA28_003543</name>
</gene>
<evidence type="ECO:0000313" key="3">
    <source>
        <dbReference type="EMBL" id="KAL0830086.1"/>
    </source>
</evidence>
<feature type="compositionally biased region" description="Low complexity" evidence="1">
    <location>
        <begin position="457"/>
        <end position="488"/>
    </location>
</feature>
<feature type="compositionally biased region" description="Basic and acidic residues" evidence="1">
    <location>
        <begin position="230"/>
        <end position="274"/>
    </location>
</feature>
<sequence length="724" mass="81205">MTPVTMYLYLTVLIVAVHAVSIEKVSEKQRNVTKRAANGDFFPDWVPFKNKHGDELGEFQQVAKAKPKKRLAPPVNFILRAVAEPEGDDYYDKGQGESDGEEYFEKKDWSDLNRPAESVDTKKALNHTDISDIDGVVNIITKGKPSVILNALKQHDSSKKQKQEPQNSLELIKSIENESRQENDEEKEDETENTEPKKTESRGVKPKDVKKEIKKPKKYEDDIDYEESDSEKSKPEIDDQSENDAKKASILDSVDELKERHAEEQKAISEKAKEDEIDQEEHEKNKIGGYEKLDKYQIRGRKKDSDYDEYDDKELSVHEKYKIHPSKATTTTRRPLMGRNNKKSEEVGKMSVFKNPQLFMVYDDDSEDESTTKKPTTKSSHRSRISSRFTTPTPETPEENVRISLVPLDPEAKEGEPTLFFPKTRKNKKRRKNKTTTPEPDSSVAESVPDTSAKDLSTSFGFTGTSPSASDIISSGTSPSGSGITSSGRDTSSSGLDTTASGSSPSASDTAATNTKAVTDAGVHEDSKTAKGHHDKEDHSGKYEDKGGHNKHHHEESGHYGDHHHEEHGKKHAKYEESGKHSKGHSTKGSHDIHKKEEYEKKVEFFEEEGDSAEEEKHGGYHNEKEHKAGGHFTKGGLKAGHQQHHKGDSGHFQKGGQTKVHKGHRQAGGHDSHGKHGHAKFQKEGAQNGKKWVYHHGHPAKNANLVVIDRRADQYYHGPMYYG</sequence>
<feature type="compositionally biased region" description="Basic and acidic residues" evidence="1">
    <location>
        <begin position="615"/>
        <end position="629"/>
    </location>
</feature>
<feature type="region of interest" description="Disordered" evidence="1">
    <location>
        <begin position="88"/>
        <end position="116"/>
    </location>
</feature>
<feature type="compositionally biased region" description="Polar residues" evidence="1">
    <location>
        <begin position="489"/>
        <end position="517"/>
    </location>
</feature>
<dbReference type="Pfam" id="PF16009">
    <property type="entry name" value="DUF4779"/>
    <property type="match status" value="1"/>
</dbReference>
<organism evidence="3 4">
    <name type="scientific">Loxostege sticticalis</name>
    <name type="common">Beet webworm moth</name>
    <dbReference type="NCBI Taxonomy" id="481309"/>
    <lineage>
        <taxon>Eukaryota</taxon>
        <taxon>Metazoa</taxon>
        <taxon>Ecdysozoa</taxon>
        <taxon>Arthropoda</taxon>
        <taxon>Hexapoda</taxon>
        <taxon>Insecta</taxon>
        <taxon>Pterygota</taxon>
        <taxon>Neoptera</taxon>
        <taxon>Endopterygota</taxon>
        <taxon>Lepidoptera</taxon>
        <taxon>Glossata</taxon>
        <taxon>Ditrysia</taxon>
        <taxon>Pyraloidea</taxon>
        <taxon>Crambidae</taxon>
        <taxon>Pyraustinae</taxon>
        <taxon>Loxostege</taxon>
    </lineage>
</organism>
<feature type="compositionally biased region" description="Basic and acidic residues" evidence="1">
    <location>
        <begin position="173"/>
        <end position="182"/>
    </location>
</feature>
<feature type="region of interest" description="Disordered" evidence="1">
    <location>
        <begin position="155"/>
        <end position="686"/>
    </location>
</feature>
<keyword evidence="2" id="KW-0732">Signal</keyword>
<reference evidence="3 4" key="1">
    <citation type="submission" date="2024-06" db="EMBL/GenBank/DDBJ databases">
        <title>A chromosome-level genome assembly of beet webworm, Loxostege sticticalis.</title>
        <authorList>
            <person name="Zhang Y."/>
        </authorList>
    </citation>
    <scope>NUCLEOTIDE SEQUENCE [LARGE SCALE GENOMIC DNA]</scope>
    <source>
        <strain evidence="3">AQ028</strain>
        <tissue evidence="3">Male pupae</tissue>
    </source>
</reference>
<feature type="compositionally biased region" description="Basic and acidic residues" evidence="1">
    <location>
        <begin position="522"/>
        <end position="580"/>
    </location>
</feature>